<dbReference type="Proteomes" id="UP000663833">
    <property type="component" value="Unassembled WGS sequence"/>
</dbReference>
<dbReference type="EMBL" id="CAJNYD010004667">
    <property type="protein sequence ID" value="CAF3621329.1"/>
    <property type="molecule type" value="Genomic_DNA"/>
</dbReference>
<organism evidence="1 2">
    <name type="scientific">Rotaria socialis</name>
    <dbReference type="NCBI Taxonomy" id="392032"/>
    <lineage>
        <taxon>Eukaryota</taxon>
        <taxon>Metazoa</taxon>
        <taxon>Spiralia</taxon>
        <taxon>Gnathifera</taxon>
        <taxon>Rotifera</taxon>
        <taxon>Eurotatoria</taxon>
        <taxon>Bdelloidea</taxon>
        <taxon>Philodinida</taxon>
        <taxon>Philodinidae</taxon>
        <taxon>Rotaria</taxon>
    </lineage>
</organism>
<reference evidence="1" key="1">
    <citation type="submission" date="2021-02" db="EMBL/GenBank/DDBJ databases">
        <authorList>
            <person name="Nowell W R."/>
        </authorList>
    </citation>
    <scope>NUCLEOTIDE SEQUENCE</scope>
</reference>
<comment type="caution">
    <text evidence="1">The sequence shown here is derived from an EMBL/GenBank/DDBJ whole genome shotgun (WGS) entry which is preliminary data.</text>
</comment>
<sequence>MLWAIYVGSSSQPVGLQPAVLHVVIVHRFAARPMLSLKTLPHSYSQLYSLITVGSSSSMDSILAVPVVPPIVATVQQLITSVN</sequence>
<gene>
    <name evidence="1" type="ORF">LUA448_LOCUS31442</name>
</gene>
<evidence type="ECO:0000313" key="2">
    <source>
        <dbReference type="Proteomes" id="UP000663833"/>
    </source>
</evidence>
<evidence type="ECO:0000313" key="1">
    <source>
        <dbReference type="EMBL" id="CAF3621329.1"/>
    </source>
</evidence>
<proteinExistence type="predicted"/>
<accession>A0A818PIH1</accession>
<dbReference type="AlphaFoldDB" id="A0A818PIH1"/>
<protein>
    <submittedName>
        <fullName evidence="1">Uncharacterized protein</fullName>
    </submittedName>
</protein>
<name>A0A818PIH1_9BILA</name>